<evidence type="ECO:0000313" key="4">
    <source>
        <dbReference type="EMBL" id="WSD18552.1"/>
    </source>
</evidence>
<dbReference type="Proteomes" id="UP001340816">
    <property type="component" value="Chromosome"/>
</dbReference>
<keyword evidence="3" id="KW-1133">Transmembrane helix</keyword>
<dbReference type="RefSeq" id="WP_266740893.1">
    <property type="nucleotide sequence ID" value="NZ_CP109135.1"/>
</dbReference>
<keyword evidence="5" id="KW-1185">Reference proteome</keyword>
<accession>A0ABZ1HIV9</accession>
<feature type="coiled-coil region" evidence="1">
    <location>
        <begin position="55"/>
        <end position="82"/>
    </location>
</feature>
<protein>
    <submittedName>
        <fullName evidence="4">Uncharacterized protein</fullName>
    </submittedName>
</protein>
<feature type="transmembrane region" description="Helical" evidence="3">
    <location>
        <begin position="188"/>
        <end position="207"/>
    </location>
</feature>
<gene>
    <name evidence="4" type="ORF">OHB35_37935</name>
</gene>
<feature type="region of interest" description="Disordered" evidence="2">
    <location>
        <begin position="146"/>
        <end position="169"/>
    </location>
</feature>
<sequence>MRRVAYFFGSAAAAGAGTYVVIYLYRWQWQRAILCGVLLLVVEVMLLGIVLLGRLARIEERMRDADRRQEDVLARLREKEARPAGDRFRWLEEPTSRTYVFVPVLMVTGVLLSGLAWIVQRIASATARPTAERRLAGRLAVLAAPGPARDADPNGMDDPEGRNDLADLDDLPPIGIGARGRRGRTARVLVVSAVGAALVGALVMGLADLTQTREEDAKNSEATSLLLKVDMRGTNMTAERESLAAHQLWERCRDSTSVPLNRATLGTLGDGLFAGVVQPALTDHDRMRLRGCLEDTGLDRTHLTVVGIGDADADDD</sequence>
<organism evidence="4 5">
    <name type="scientific">Streptomyces phaeochromogenes</name>
    <dbReference type="NCBI Taxonomy" id="1923"/>
    <lineage>
        <taxon>Bacteria</taxon>
        <taxon>Bacillati</taxon>
        <taxon>Actinomycetota</taxon>
        <taxon>Actinomycetes</taxon>
        <taxon>Kitasatosporales</taxon>
        <taxon>Streptomycetaceae</taxon>
        <taxon>Streptomyces</taxon>
        <taxon>Streptomyces phaeochromogenes group</taxon>
    </lineage>
</organism>
<reference evidence="4 5" key="1">
    <citation type="submission" date="2022-10" db="EMBL/GenBank/DDBJ databases">
        <title>The complete genomes of actinobacterial strains from the NBC collection.</title>
        <authorList>
            <person name="Joergensen T.S."/>
            <person name="Alvarez Arevalo M."/>
            <person name="Sterndorff E.B."/>
            <person name="Faurdal D."/>
            <person name="Vuksanovic O."/>
            <person name="Mourched A.-S."/>
            <person name="Charusanti P."/>
            <person name="Shaw S."/>
            <person name="Blin K."/>
            <person name="Weber T."/>
        </authorList>
    </citation>
    <scope>NUCLEOTIDE SEQUENCE [LARGE SCALE GENOMIC DNA]</scope>
    <source>
        <strain evidence="4 5">NBC 01752</strain>
    </source>
</reference>
<feature type="transmembrane region" description="Helical" evidence="3">
    <location>
        <begin position="6"/>
        <end position="25"/>
    </location>
</feature>
<evidence type="ECO:0000256" key="1">
    <source>
        <dbReference type="SAM" id="Coils"/>
    </source>
</evidence>
<evidence type="ECO:0000313" key="5">
    <source>
        <dbReference type="Proteomes" id="UP001340816"/>
    </source>
</evidence>
<feature type="transmembrane region" description="Helical" evidence="3">
    <location>
        <begin position="99"/>
        <end position="119"/>
    </location>
</feature>
<evidence type="ECO:0000256" key="2">
    <source>
        <dbReference type="SAM" id="MobiDB-lite"/>
    </source>
</evidence>
<dbReference type="EMBL" id="CP109135">
    <property type="protein sequence ID" value="WSD18552.1"/>
    <property type="molecule type" value="Genomic_DNA"/>
</dbReference>
<keyword evidence="1" id="KW-0175">Coiled coil</keyword>
<keyword evidence="3" id="KW-0812">Transmembrane</keyword>
<proteinExistence type="predicted"/>
<feature type="transmembrane region" description="Helical" evidence="3">
    <location>
        <begin position="32"/>
        <end position="53"/>
    </location>
</feature>
<name>A0ABZ1HIV9_STRPH</name>
<evidence type="ECO:0000256" key="3">
    <source>
        <dbReference type="SAM" id="Phobius"/>
    </source>
</evidence>
<keyword evidence="3" id="KW-0472">Membrane</keyword>